<feature type="domain" description="HTH luxR-type" evidence="2">
    <location>
        <begin position="138"/>
        <end position="203"/>
    </location>
</feature>
<dbReference type="PRINTS" id="PR00038">
    <property type="entry name" value="HTHLUXR"/>
</dbReference>
<sequence length="205" mass="21607">MHGVLGGAIVIRVLFVHDTCLLRSALAALLDRENDLDVMTAPWRTAAHSARSLRPDVCMVDADCPGSAALGTPAAPTELSALLVLASASKPGLLRRASRARAMGYVNKDAPAEGLPRAIRHVAAGKRFVDNSLGFDFLQAADLPLTPRELSVLSLAAEGASVAEIASHLHLSNGTVRNYMAAITRKTGARNRVDAIRISQGAGWL</sequence>
<evidence type="ECO:0000256" key="1">
    <source>
        <dbReference type="ARBA" id="ARBA00023125"/>
    </source>
</evidence>
<dbReference type="Pfam" id="PF00196">
    <property type="entry name" value="GerE"/>
    <property type="match status" value="1"/>
</dbReference>
<dbReference type="PROSITE" id="PS50043">
    <property type="entry name" value="HTH_LUXR_2"/>
    <property type="match status" value="1"/>
</dbReference>
<dbReference type="SMART" id="SM00421">
    <property type="entry name" value="HTH_LUXR"/>
    <property type="match status" value="1"/>
</dbReference>
<gene>
    <name evidence="3" type="ORF">NGB36_16325</name>
</gene>
<reference evidence="3" key="1">
    <citation type="submission" date="2022-06" db="EMBL/GenBank/DDBJ databases">
        <title>Draft genome sequence of Streptomyces sp. RB6PN25 isolated from peat swamp forest in Thailand.</title>
        <authorList>
            <person name="Duangmal K."/>
            <person name="Klaysubun C."/>
        </authorList>
    </citation>
    <scope>NUCLEOTIDE SEQUENCE</scope>
    <source>
        <strain evidence="3">RB6PN25</strain>
    </source>
</reference>
<dbReference type="InterPro" id="IPR036388">
    <property type="entry name" value="WH-like_DNA-bd_sf"/>
</dbReference>
<protein>
    <submittedName>
        <fullName evidence="3">Response regulator transcription factor</fullName>
    </submittedName>
</protein>
<dbReference type="Gene3D" id="1.10.10.10">
    <property type="entry name" value="Winged helix-like DNA-binding domain superfamily/Winged helix DNA-binding domain"/>
    <property type="match status" value="1"/>
</dbReference>
<evidence type="ECO:0000313" key="3">
    <source>
        <dbReference type="EMBL" id="MCQ4082132.1"/>
    </source>
</evidence>
<accession>A0ABT1Q037</accession>
<dbReference type="Proteomes" id="UP001057702">
    <property type="component" value="Unassembled WGS sequence"/>
</dbReference>
<comment type="caution">
    <text evidence="3">The sequence shown here is derived from an EMBL/GenBank/DDBJ whole genome shotgun (WGS) entry which is preliminary data.</text>
</comment>
<dbReference type="Gene3D" id="3.40.50.2300">
    <property type="match status" value="1"/>
</dbReference>
<dbReference type="EMBL" id="JANFNG010000011">
    <property type="protein sequence ID" value="MCQ4082132.1"/>
    <property type="molecule type" value="Genomic_DNA"/>
</dbReference>
<dbReference type="SUPFAM" id="SSF46894">
    <property type="entry name" value="C-terminal effector domain of the bipartite response regulators"/>
    <property type="match status" value="1"/>
</dbReference>
<proteinExistence type="predicted"/>
<name>A0ABT1Q037_9ACTN</name>
<dbReference type="InterPro" id="IPR039420">
    <property type="entry name" value="WalR-like"/>
</dbReference>
<dbReference type="PANTHER" id="PTHR43214">
    <property type="entry name" value="TWO-COMPONENT RESPONSE REGULATOR"/>
    <property type="match status" value="1"/>
</dbReference>
<evidence type="ECO:0000259" key="2">
    <source>
        <dbReference type="PROSITE" id="PS50043"/>
    </source>
</evidence>
<dbReference type="PANTHER" id="PTHR43214:SF42">
    <property type="entry name" value="TRANSCRIPTIONAL REGULATORY PROTEIN DESR"/>
    <property type="match status" value="1"/>
</dbReference>
<dbReference type="CDD" id="cd06170">
    <property type="entry name" value="LuxR_C_like"/>
    <property type="match status" value="1"/>
</dbReference>
<dbReference type="InterPro" id="IPR011006">
    <property type="entry name" value="CheY-like_superfamily"/>
</dbReference>
<evidence type="ECO:0000313" key="4">
    <source>
        <dbReference type="Proteomes" id="UP001057702"/>
    </source>
</evidence>
<keyword evidence="1" id="KW-0238">DNA-binding</keyword>
<dbReference type="InterPro" id="IPR000792">
    <property type="entry name" value="Tscrpt_reg_LuxR_C"/>
</dbReference>
<dbReference type="InterPro" id="IPR016032">
    <property type="entry name" value="Sig_transdc_resp-reg_C-effctor"/>
</dbReference>
<keyword evidence="4" id="KW-1185">Reference proteome</keyword>
<dbReference type="PROSITE" id="PS00622">
    <property type="entry name" value="HTH_LUXR_1"/>
    <property type="match status" value="1"/>
</dbReference>
<organism evidence="3 4">
    <name type="scientific">Streptomyces humicola</name>
    <dbReference type="NCBI Taxonomy" id="2953240"/>
    <lineage>
        <taxon>Bacteria</taxon>
        <taxon>Bacillati</taxon>
        <taxon>Actinomycetota</taxon>
        <taxon>Actinomycetes</taxon>
        <taxon>Kitasatosporales</taxon>
        <taxon>Streptomycetaceae</taxon>
        <taxon>Streptomyces</taxon>
    </lineage>
</organism>
<dbReference type="SUPFAM" id="SSF52172">
    <property type="entry name" value="CheY-like"/>
    <property type="match status" value="1"/>
</dbReference>